<dbReference type="OrthoDB" id="8708422at2"/>
<dbReference type="PANTHER" id="PTHR41786:SF1">
    <property type="entry name" value="6-HYDROXYMETHYLPTERIN DIPHOSPHOKINASE MPTE-LIKE DOMAIN-CONTAINING PROTEIN"/>
    <property type="match status" value="1"/>
</dbReference>
<name>A0A1H6IYX0_9GAMM</name>
<accession>A0A1H6IYX0</accession>
<dbReference type="EMBL" id="FNXF01000001">
    <property type="protein sequence ID" value="SEH54792.1"/>
    <property type="molecule type" value="Genomic_DNA"/>
</dbReference>
<protein>
    <recommendedName>
        <fullName evidence="1">6-hydroxymethylpterin diphosphokinase MptE-like domain-containing protein</fullName>
    </recommendedName>
</protein>
<dbReference type="STRING" id="173990.SAMN05660691_00036"/>
<dbReference type="PANTHER" id="PTHR41786">
    <property type="entry name" value="MOTILITY ACCESSORY FACTOR MAF"/>
    <property type="match status" value="1"/>
</dbReference>
<gene>
    <name evidence="2" type="ORF">SAMN05660691_00036</name>
</gene>
<evidence type="ECO:0000259" key="1">
    <source>
        <dbReference type="Pfam" id="PF01973"/>
    </source>
</evidence>
<reference evidence="3" key="1">
    <citation type="submission" date="2016-10" db="EMBL/GenBank/DDBJ databases">
        <authorList>
            <person name="Varghese N."/>
            <person name="Submissions S."/>
        </authorList>
    </citation>
    <scope>NUCLEOTIDE SEQUENCE [LARGE SCALE GENOMIC DNA]</scope>
    <source>
        <strain evidence="3">DSM 17616</strain>
    </source>
</reference>
<dbReference type="AlphaFoldDB" id="A0A1H6IYX0"/>
<evidence type="ECO:0000313" key="2">
    <source>
        <dbReference type="EMBL" id="SEH54792.1"/>
    </source>
</evidence>
<keyword evidence="3" id="KW-1185">Reference proteome</keyword>
<dbReference type="RefSeq" id="WP_092788944.1">
    <property type="nucleotide sequence ID" value="NZ_FNXF01000001.1"/>
</dbReference>
<organism evidence="2 3">
    <name type="scientific">Rheinheimera pacifica</name>
    <dbReference type="NCBI Taxonomy" id="173990"/>
    <lineage>
        <taxon>Bacteria</taxon>
        <taxon>Pseudomonadati</taxon>
        <taxon>Pseudomonadota</taxon>
        <taxon>Gammaproteobacteria</taxon>
        <taxon>Chromatiales</taxon>
        <taxon>Chromatiaceae</taxon>
        <taxon>Rheinheimera</taxon>
    </lineage>
</organism>
<evidence type="ECO:0000313" key="3">
    <source>
        <dbReference type="Proteomes" id="UP000199371"/>
    </source>
</evidence>
<proteinExistence type="predicted"/>
<dbReference type="Proteomes" id="UP000199371">
    <property type="component" value="Unassembled WGS sequence"/>
</dbReference>
<feature type="domain" description="6-hydroxymethylpterin diphosphokinase MptE-like" evidence="1">
    <location>
        <begin position="190"/>
        <end position="358"/>
    </location>
</feature>
<sequence>MINDCFAQNMRVIASRWPTLADVLQQAAAEQHRPAVQLIEGQDNTLLINGIQLTSRHNRQQEALQQISKLPRHYPHITLYGTGLGDMQQQLLSRERLQQLNVCILNEYIFALVLQLLDQRHWLSDSRVTLQLAASQSDIQLPFAVLPSELVLASDGSMKIRDRLYSELEAGYAAQRLKQDISAFLPRLQQNQPFWQHDLPVQALFNSLAPEKDVYVIGAGPSLEQHYGFIKQAQQQHNAPVLICVDTAVAALLSQDIRPDIIVSRDHKITLQHLPCSSLTPASSLVYFPLANPELLQHFPGKRYVALSDGAVFDPVRKQLAAAALFSHGSVIHPAVDLAVKMGAKRVLLFGADFAFSHNKTHASWQNGALGPGYQAATEQVINGFGEKVPTLRNLLTYLTGLERYISKQSAVRFFNTSKAGAVIAGTQYHTELTT</sequence>
<dbReference type="InterPro" id="IPR002826">
    <property type="entry name" value="MptE-like"/>
</dbReference>
<dbReference type="Pfam" id="PF01973">
    <property type="entry name" value="MptE-like"/>
    <property type="match status" value="1"/>
</dbReference>